<comment type="caution">
    <text evidence="10">The sequence shown here is derived from an EMBL/GenBank/DDBJ whole genome shotgun (WGS) entry which is preliminary data.</text>
</comment>
<dbReference type="SMART" id="SM00185">
    <property type="entry name" value="ARM"/>
    <property type="match status" value="15"/>
</dbReference>
<dbReference type="PANTHER" id="PTHR47249">
    <property type="entry name" value="VACUOLAR PROTEIN 8"/>
    <property type="match status" value="1"/>
</dbReference>
<evidence type="ECO:0000256" key="1">
    <source>
        <dbReference type="ARBA" id="ARBA00004592"/>
    </source>
</evidence>
<evidence type="ECO:0000256" key="6">
    <source>
        <dbReference type="ARBA" id="ARBA00023288"/>
    </source>
</evidence>
<name>A0A9W7AD50_9STRA</name>
<proteinExistence type="inferred from homology"/>
<comment type="subcellular location">
    <subcellularLocation>
        <location evidence="1">Vacuole membrane</location>
        <topology evidence="1">Lipid-anchor</topology>
    </subcellularLocation>
</comment>
<evidence type="ECO:0000256" key="4">
    <source>
        <dbReference type="ARBA" id="ARBA00022737"/>
    </source>
</evidence>
<dbReference type="OrthoDB" id="7537227at2759"/>
<dbReference type="Gene3D" id="1.25.10.10">
    <property type="entry name" value="Leucine-rich Repeat Variant"/>
    <property type="match status" value="5"/>
</dbReference>
<evidence type="ECO:0000256" key="9">
    <source>
        <dbReference type="SAM" id="MobiDB-lite"/>
    </source>
</evidence>
<evidence type="ECO:0000256" key="3">
    <source>
        <dbReference type="ARBA" id="ARBA00022554"/>
    </source>
</evidence>
<dbReference type="GO" id="GO:0071562">
    <property type="term" value="P:nucleus-vacuole junction assembly"/>
    <property type="evidence" value="ECO:0007669"/>
    <property type="project" value="InterPro"/>
</dbReference>
<gene>
    <name evidence="10" type="ORF">TrRE_jg4830</name>
</gene>
<dbReference type="InterPro" id="IPR000225">
    <property type="entry name" value="Armadillo"/>
</dbReference>
<dbReference type="PANTHER" id="PTHR47249:SF1">
    <property type="entry name" value="VACUOLAR PROTEIN 8"/>
    <property type="match status" value="1"/>
</dbReference>
<keyword evidence="5" id="KW-0472">Membrane</keyword>
<accession>A0A9W7AD50</accession>
<protein>
    <recommendedName>
        <fullName evidence="7">Vacuolar protein 8</fullName>
    </recommendedName>
</protein>
<dbReference type="PROSITE" id="PS50176">
    <property type="entry name" value="ARM_REPEAT"/>
    <property type="match status" value="2"/>
</dbReference>
<evidence type="ECO:0000256" key="2">
    <source>
        <dbReference type="ARBA" id="ARBA00005462"/>
    </source>
</evidence>
<evidence type="ECO:0000313" key="10">
    <source>
        <dbReference type="EMBL" id="GMH67755.1"/>
    </source>
</evidence>
<dbReference type="GO" id="GO:0005774">
    <property type="term" value="C:vacuolar membrane"/>
    <property type="evidence" value="ECO:0007669"/>
    <property type="project" value="UniProtKB-SubCell"/>
</dbReference>
<feature type="region of interest" description="Disordered" evidence="9">
    <location>
        <begin position="1253"/>
        <end position="1289"/>
    </location>
</feature>
<feature type="compositionally biased region" description="Basic and acidic residues" evidence="9">
    <location>
        <begin position="1253"/>
        <end position="1268"/>
    </location>
</feature>
<dbReference type="Proteomes" id="UP001165082">
    <property type="component" value="Unassembled WGS sequence"/>
</dbReference>
<evidence type="ECO:0000256" key="5">
    <source>
        <dbReference type="ARBA" id="ARBA00023136"/>
    </source>
</evidence>
<dbReference type="InterPro" id="IPR045156">
    <property type="entry name" value="Vac8"/>
</dbReference>
<comment type="similarity">
    <text evidence="2">Belongs to the beta-catenin family.</text>
</comment>
<feature type="repeat" description="ARM" evidence="8">
    <location>
        <begin position="553"/>
        <end position="596"/>
    </location>
</feature>
<evidence type="ECO:0000256" key="7">
    <source>
        <dbReference type="ARBA" id="ARBA00026209"/>
    </source>
</evidence>
<reference evidence="10" key="1">
    <citation type="submission" date="2022-07" db="EMBL/GenBank/DDBJ databases">
        <title>Genome analysis of Parmales, a sister group of diatoms, reveals the evolutionary specialization of diatoms from phago-mixotrophs to photoautotrophs.</title>
        <authorList>
            <person name="Ban H."/>
            <person name="Sato S."/>
            <person name="Yoshikawa S."/>
            <person name="Kazumasa Y."/>
            <person name="Nakamura Y."/>
            <person name="Ichinomiya M."/>
            <person name="Saitoh K."/>
            <person name="Sato N."/>
            <person name="Blanc-Mathieu R."/>
            <person name="Endo H."/>
            <person name="Kuwata A."/>
            <person name="Ogata H."/>
        </authorList>
    </citation>
    <scope>NUCLEOTIDE SEQUENCE</scope>
</reference>
<evidence type="ECO:0000256" key="8">
    <source>
        <dbReference type="PROSITE-ProRule" id="PRU00259"/>
    </source>
</evidence>
<evidence type="ECO:0000313" key="11">
    <source>
        <dbReference type="Proteomes" id="UP001165082"/>
    </source>
</evidence>
<keyword evidence="6" id="KW-0449">Lipoprotein</keyword>
<feature type="repeat" description="ARM" evidence="8">
    <location>
        <begin position="1115"/>
        <end position="1157"/>
    </location>
</feature>
<keyword evidence="3" id="KW-0926">Vacuole</keyword>
<sequence>MSKNQDASMKKGPNFSAGASQLQPPQGSPGEKGPSLQGIKGLFKPYKGDLFGTNGNKSGGLLYLSRMNVEDDPKVKAKTEAETKKRMHLLQAMQQETESLNSNKAKDPKDAHIREKKRRFAMSLATLASKAEKRHGIVQDGAIVTLAKLSKTPDSRIRLSCAAAFNSLAMEPSLRKAMLEQGAVQAIVGMHTAPIYMIRNNCARALCNLSASDGSEEELVRQGAVPALLNLSQVSAQLMEVVMMALLNLSCVRGRYSKIDEVNDAVIHMGGSDLTARIEKLLISAIVNLTALKSNQTRLVEENVLRILTRIQKNNPLEIQRMVATAFANLSSCSRSRGKMTDGPARVVETLLSMVEEYDDEEIKRQCALTVSRLALDVSCREKILQQSAVKALVKMSLNRSANDPRVVETDRVCAAALNVLAADGESSEKLIHDGAVDALLALMKNGDKEVRTECAHCLCVLFDYEKGIDEMIDKGAVQALIELADPQDLRTSRNCSMALYNLLSHEEAGKVNGQGILSALVKLSHSEDVVTKSTCAAALWELTELEGSDPHELIPALIKMLNEADDSQIKGDCAAALYNLAHDESNCELMMKHNCLEPLLTLVESENNFSTRVQCGAILSRLSFDVENREMMSNQRVIDCIYSLLSLEPPPGEPAAGIRVLKTQQRMVNALYNISCNKSARPLLLSSGAGKFLTESQTKPAENIRRGCAAALCNLLVEPGTEVGIMNSGAVSALLITALVASDKEETKKICMKCLYNLLSDKDCHKPMVDEGVLWGFAALCKSSTDSSRLTPDVAVTRICSKAFCNLACKFGKELIGSTACVKTLLWLTDLDDQESKENATRGVLNVFKSLGEADAPVAIQSIKFLKALARDKNERIKGLVVLAFCMISQFKSVREQMKSQKALSSIDFEVVRQDAELSYAYASTACNMTAENTSLGSIVNERDILENLLELSLSVEERTVLVVAKALYACTCDRKNIPALVGTGVVQAVQELLLSESTLGSVVMKTYLSSILFNISTEGRCHLDVVNKDAVQMLRLLWENGDEEIKRVCALTCANLSCGVVNSARIVRQQGTEMIVNLTLREDLKNDDGKRCVAALRNLLSTSANHRPMLKEDVVDALVRLADSKVAYISVNAAASLRTMTYNEATREALIEKNAIKVIIEDTNGKGGEVGSDEEVDDDDLQIGNKLLQQIEAESWSNGSRGIQREGRAQELEVAPLIEGLSENEAILIELPEFWIDWHKVGHDAVMEEPQLERTPMDNYKGDSKRGSGNRSRMESSSNIEGRDIGETELKMSTRLCPKMECDVVLGGAQEDKGGHKTDFLDKIETAGEQPNGKIPIKVVHDRRRKLSGTSFDVAVGGIGLDLESTKYLQTIVSAAITSLKNGSSCGSYDEGHVQVVKYYMKASEVYVEGSGDGWQKQLTSDLKLYSPLPSSLVALVPPAASSLVAYAKADASASIGGIISKTGWKLCSFESSLGVTLSSSVPSPPSTVVTITFTQSRAGERKITSFETTLSKFRTMRGELERVLRGMALA</sequence>
<dbReference type="InterPro" id="IPR011989">
    <property type="entry name" value="ARM-like"/>
</dbReference>
<dbReference type="EMBL" id="BRXZ01001303">
    <property type="protein sequence ID" value="GMH67755.1"/>
    <property type="molecule type" value="Genomic_DNA"/>
</dbReference>
<dbReference type="InterPro" id="IPR016024">
    <property type="entry name" value="ARM-type_fold"/>
</dbReference>
<keyword evidence="11" id="KW-1185">Reference proteome</keyword>
<dbReference type="GO" id="GO:0043495">
    <property type="term" value="F:protein-membrane adaptor activity"/>
    <property type="evidence" value="ECO:0007669"/>
    <property type="project" value="InterPro"/>
</dbReference>
<keyword evidence="4" id="KW-0677">Repeat</keyword>
<feature type="compositionally biased region" description="Polar residues" evidence="9">
    <location>
        <begin position="1269"/>
        <end position="1282"/>
    </location>
</feature>
<dbReference type="SUPFAM" id="SSF48371">
    <property type="entry name" value="ARM repeat"/>
    <property type="match status" value="4"/>
</dbReference>
<organism evidence="10 11">
    <name type="scientific">Triparma retinervis</name>
    <dbReference type="NCBI Taxonomy" id="2557542"/>
    <lineage>
        <taxon>Eukaryota</taxon>
        <taxon>Sar</taxon>
        <taxon>Stramenopiles</taxon>
        <taxon>Ochrophyta</taxon>
        <taxon>Bolidophyceae</taxon>
        <taxon>Parmales</taxon>
        <taxon>Triparmaceae</taxon>
        <taxon>Triparma</taxon>
    </lineage>
</organism>
<feature type="region of interest" description="Disordered" evidence="9">
    <location>
        <begin position="1"/>
        <end position="40"/>
    </location>
</feature>